<dbReference type="PANTHER" id="PTHR47708:SF2">
    <property type="entry name" value="SI:CH73-132F6.5"/>
    <property type="match status" value="1"/>
</dbReference>
<gene>
    <name evidence="3" type="ORF">W822_03795</name>
</gene>
<dbReference type="PATRIC" id="fig|1424334.3.peg.763"/>
<dbReference type="AlphaFoldDB" id="V8QWI4"/>
<dbReference type="eggNOG" id="COG3185">
    <property type="taxonomic scope" value="Bacteria"/>
</dbReference>
<dbReference type="Pfam" id="PF07287">
    <property type="entry name" value="AtuA"/>
    <property type="match status" value="1"/>
</dbReference>
<dbReference type="EMBL" id="AYXT01000001">
    <property type="protein sequence ID" value="ETF04301.1"/>
    <property type="molecule type" value="Genomic_DNA"/>
</dbReference>
<comment type="caution">
    <text evidence="3">The sequence shown here is derived from an EMBL/GenBank/DDBJ whole genome shotgun (WGS) entry which is preliminary data.</text>
</comment>
<dbReference type="PANTHER" id="PTHR47708">
    <property type="match status" value="1"/>
</dbReference>
<sequence>MKSNDVLRIGGASAFWGDSSQGIRQLLDGDQVDVLVFDYLAELTLSIMASARARDPDKGYATDFVTAVGPLLQEIKSKNIRLLSNAGGMNARACAQALRAIAEKAGVALKIVVVEGDDLIPVQEEIRAEGVTEMFSEEALPAELTSLNAYLGAFPIVRAIESGADIVITGRCADSALALGALIHKFGWLPDDYDRLAAGSLVGHLLECTTQATGGLFTDWWRVSDWENVGFPIAECSSDGSFMLTKPQSTGGLISRLSAAEQTLYEVTDPANYLLPDVACDFTAVTIEQVDADRVRIAGARGGPPTDTYKVSGTWLDGYRLSSTLTIVGDHAVDKAKRLSAAILGRTAKLMNDAGFDDYKDTCCEILGSELGSYGAVAKPDAREVVLRIAVRHDKAEALHILSREIAPFGTSAAAGTTGFSGRQKPSAVFRLFSFLWPKSRVPISLVGTDGVSIPVSLPAPKGIYEKANGDVYHDIDALNGEVRTVPLSSIAVARSGDKGDVAHLCLIARKPMFAACIDQQMTAAAVKKYFEHLVDGTVTRYDVPGISAYNYIMTRALGGGGAASLRNDPLGKTFGQILLSHPVQVPESWLPELDSGYPN</sequence>
<reference evidence="3 4" key="1">
    <citation type="journal article" date="2014" name="Genome Announc.">
        <title>Draft Genome Sequence of Advenella kashmirensis Strain W13003, a Polycyclic Aromatic Hydrocarbon-Degrading Bacterium.</title>
        <authorList>
            <person name="Wang X."/>
            <person name="Jin D."/>
            <person name="Zhou L."/>
            <person name="Wu L."/>
            <person name="An W."/>
            <person name="Zhao L."/>
        </authorList>
    </citation>
    <scope>NUCLEOTIDE SEQUENCE [LARGE SCALE GENOMIC DNA]</scope>
    <source>
        <strain evidence="3 4">W13003</strain>
    </source>
</reference>
<dbReference type="RefSeq" id="WP_024003825.1">
    <property type="nucleotide sequence ID" value="NZ_KI650979.1"/>
</dbReference>
<dbReference type="Pfam" id="PF23544">
    <property type="entry name" value="AtuA_ferredoxin"/>
    <property type="match status" value="1"/>
</dbReference>
<dbReference type="InterPro" id="IPR056362">
    <property type="entry name" value="AtuA-like_ferredoxin_dom"/>
</dbReference>
<dbReference type="HOGENOM" id="CLU_012617_1_0_4"/>
<proteinExistence type="predicted"/>
<protein>
    <submittedName>
        <fullName evidence="3">Terpene utilization protein AtuA</fullName>
    </submittedName>
</protein>
<evidence type="ECO:0000259" key="1">
    <source>
        <dbReference type="Pfam" id="PF07287"/>
    </source>
</evidence>
<dbReference type="STRING" id="1424334.W822_03795"/>
<accession>V8QWI4</accession>
<dbReference type="OrthoDB" id="9763456at2"/>
<organism evidence="3 4">
    <name type="scientific">Advenella kashmirensis W13003</name>
    <dbReference type="NCBI Taxonomy" id="1424334"/>
    <lineage>
        <taxon>Bacteria</taxon>
        <taxon>Pseudomonadati</taxon>
        <taxon>Pseudomonadota</taxon>
        <taxon>Betaproteobacteria</taxon>
        <taxon>Burkholderiales</taxon>
        <taxon>Alcaligenaceae</taxon>
    </lineage>
</organism>
<evidence type="ECO:0000259" key="2">
    <source>
        <dbReference type="Pfam" id="PF23544"/>
    </source>
</evidence>
<feature type="domain" description="Acyclic terpene utilisation N-terminal" evidence="1">
    <location>
        <begin position="7"/>
        <end position="444"/>
    </location>
</feature>
<evidence type="ECO:0000313" key="3">
    <source>
        <dbReference type="EMBL" id="ETF04301.1"/>
    </source>
</evidence>
<dbReference type="Proteomes" id="UP000018733">
    <property type="component" value="Unassembled WGS sequence"/>
</dbReference>
<feature type="domain" description="AtuA-like ferredoxin-fold" evidence="2">
    <location>
        <begin position="486"/>
        <end position="584"/>
    </location>
</feature>
<dbReference type="InterPro" id="IPR010839">
    <property type="entry name" value="AtuA_N"/>
</dbReference>
<name>V8QWI4_9BURK</name>
<keyword evidence="4" id="KW-1185">Reference proteome</keyword>
<evidence type="ECO:0000313" key="4">
    <source>
        <dbReference type="Proteomes" id="UP000018733"/>
    </source>
</evidence>